<keyword evidence="2" id="KW-0175">Coiled coil</keyword>
<evidence type="ECO:0000259" key="4">
    <source>
        <dbReference type="PROSITE" id="PS50026"/>
    </source>
</evidence>
<feature type="domain" description="EGF-like" evidence="4">
    <location>
        <begin position="278"/>
        <end position="313"/>
    </location>
</feature>
<dbReference type="PROSITE" id="PS01186">
    <property type="entry name" value="EGF_2"/>
    <property type="match status" value="1"/>
</dbReference>
<dbReference type="Gene3D" id="2.10.25.10">
    <property type="entry name" value="Laminin"/>
    <property type="match status" value="1"/>
</dbReference>
<keyword evidence="3" id="KW-0472">Membrane</keyword>
<evidence type="ECO:0000313" key="6">
    <source>
        <dbReference type="WBParaSite" id="MBELARI_LOCUS16062"/>
    </source>
</evidence>
<reference evidence="6" key="1">
    <citation type="submission" date="2024-02" db="UniProtKB">
        <authorList>
            <consortium name="WormBaseParasite"/>
        </authorList>
    </citation>
    <scope>IDENTIFICATION</scope>
</reference>
<feature type="transmembrane region" description="Helical" evidence="3">
    <location>
        <begin position="456"/>
        <end position="475"/>
    </location>
</feature>
<keyword evidence="1" id="KW-1015">Disulfide bond</keyword>
<evidence type="ECO:0000256" key="1">
    <source>
        <dbReference type="PROSITE-ProRule" id="PRU00076"/>
    </source>
</evidence>
<feature type="disulfide bond" evidence="1">
    <location>
        <begin position="282"/>
        <end position="292"/>
    </location>
</feature>
<evidence type="ECO:0000256" key="2">
    <source>
        <dbReference type="SAM" id="Coils"/>
    </source>
</evidence>
<feature type="transmembrane region" description="Helical" evidence="3">
    <location>
        <begin position="495"/>
        <end position="514"/>
    </location>
</feature>
<evidence type="ECO:0000313" key="5">
    <source>
        <dbReference type="Proteomes" id="UP000887575"/>
    </source>
</evidence>
<dbReference type="SMART" id="SM00181">
    <property type="entry name" value="EGF"/>
    <property type="match status" value="2"/>
</dbReference>
<evidence type="ECO:0000256" key="3">
    <source>
        <dbReference type="SAM" id="Phobius"/>
    </source>
</evidence>
<feature type="transmembrane region" description="Helical" evidence="3">
    <location>
        <begin position="403"/>
        <end position="421"/>
    </location>
</feature>
<dbReference type="AlphaFoldDB" id="A0AAF3EPR3"/>
<name>A0AAF3EPR3_9BILA</name>
<organism evidence="5 6">
    <name type="scientific">Mesorhabditis belari</name>
    <dbReference type="NCBI Taxonomy" id="2138241"/>
    <lineage>
        <taxon>Eukaryota</taxon>
        <taxon>Metazoa</taxon>
        <taxon>Ecdysozoa</taxon>
        <taxon>Nematoda</taxon>
        <taxon>Chromadorea</taxon>
        <taxon>Rhabditida</taxon>
        <taxon>Rhabditina</taxon>
        <taxon>Rhabditomorpha</taxon>
        <taxon>Rhabditoidea</taxon>
        <taxon>Rhabditidae</taxon>
        <taxon>Mesorhabditinae</taxon>
        <taxon>Mesorhabditis</taxon>
    </lineage>
</organism>
<proteinExistence type="predicted"/>
<feature type="disulfide bond" evidence="1">
    <location>
        <begin position="303"/>
        <end position="312"/>
    </location>
</feature>
<dbReference type="InterPro" id="IPR000742">
    <property type="entry name" value="EGF"/>
</dbReference>
<protein>
    <recommendedName>
        <fullName evidence="4">EGF-like domain-containing protein</fullName>
    </recommendedName>
</protein>
<dbReference type="PROSITE" id="PS00022">
    <property type="entry name" value="EGF_1"/>
    <property type="match status" value="1"/>
</dbReference>
<accession>A0AAF3EPR3</accession>
<keyword evidence="1" id="KW-0245">EGF-like domain</keyword>
<comment type="caution">
    <text evidence="1">Lacks conserved residue(s) required for the propagation of feature annotation.</text>
</comment>
<dbReference type="WBParaSite" id="MBELARI_LOCUS16062">
    <property type="protein sequence ID" value="MBELARI_LOCUS16062"/>
    <property type="gene ID" value="MBELARI_LOCUS16062"/>
</dbReference>
<feature type="coiled-coil region" evidence="2">
    <location>
        <begin position="586"/>
        <end position="617"/>
    </location>
</feature>
<sequence length="911" mass="104943">MGSTTVGAMIGLIGSTTMKQLISNTQFESQNFSTTTSELFNGFSTTTFAFQSIDTLETQPAPLPSYCDFPCPDGYSDVGEKNDQCYKLMNPTQTNTYSRALSYCQVDLIQLSDATIYNLRISQQATSSAQINDANAFCKAPKFCGLNNCSFEIFYDYEKDTELLLPGNSTSVTAKVKQNPFSAGTTINLPCLINSTKSFNISCSARGEWSHHPTMLACIQELAQEDDTDQETPFNQIAQPSCQSCYWEGTTSCSYNETIDGYICNCKPGWTKFTCWKAPDFCGNLSCIHGSCITVEEKASCNCEPGFMGVYCEINKSNYAFFGKNGSLPYANLPTLGTAILASTNILVLVLKYIMKVVILDECEDPQDTYQDIRHLLLSVGNLAAHFFTHPEMFGIDRVGCRFYFWFISSCYSLALLFWANESINVYTTVRTLNKNKWGEDFDGNKRFFYTFLPRVVLPFVTLSTMIVVICARGWGQVATTWTCFGTFSEDATAVWFPIMTINLLLVLTAFAFTEATCRISRFRPHCQIRLHNWFAVNKPFEDGVIRKLYAIYTKLMVMFFPKCLAPKWDSFEKRSRMEILARHKISRYQKEMDFGKAEIEKKEAKEREEIEKKNGENLSKFPHLPPFLLYNIPEEGPAQHRPKKYPVDITDKNYICEKKRLHWKRRWTRAYLQTRANYKESPEKCANKIFKREMTNGLLKQEKVIVDQAIFVWNEWYEMVPLQDHFVMTPHEDKLIIVGKEKDIDPLTAFDRAVSRLISFVNPWERQKTLRLLDDDEPKPFLKALDFLTFQPSSYIKSVKFPVYDNFGDVHFKEYLKVPDVLTLDQIEKMDEIYVKAMTELNAPFDKIYKDDSFLKTYENTEWKEAIKKIFKTSPKSARDKNDESEQQCHSLNPRLKPLDAFWLDERRPE</sequence>
<keyword evidence="5" id="KW-1185">Reference proteome</keyword>
<keyword evidence="3" id="KW-0812">Transmembrane</keyword>
<keyword evidence="3" id="KW-1133">Transmembrane helix</keyword>
<dbReference type="Proteomes" id="UP000887575">
    <property type="component" value="Unassembled WGS sequence"/>
</dbReference>
<dbReference type="PROSITE" id="PS50026">
    <property type="entry name" value="EGF_3"/>
    <property type="match status" value="1"/>
</dbReference>